<protein>
    <recommendedName>
        <fullName evidence="3">DinB superfamily protein</fullName>
    </recommendedName>
</protein>
<accession>A0AAJ4XC59</accession>
<dbReference type="Proteomes" id="UP000215355">
    <property type="component" value="Chromosome 1"/>
</dbReference>
<evidence type="ECO:0000313" key="1">
    <source>
        <dbReference type="EMBL" id="SNV51407.1"/>
    </source>
</evidence>
<dbReference type="EMBL" id="LT906468">
    <property type="protein sequence ID" value="SNV51407.1"/>
    <property type="molecule type" value="Genomic_DNA"/>
</dbReference>
<proteinExistence type="predicted"/>
<dbReference type="InterPro" id="IPR034660">
    <property type="entry name" value="DinB/YfiT-like"/>
</dbReference>
<sequence>MLSLLFLYLVYQLDYSYLINRYMSKYLANRFREVMLSGTWIANTNWQKELKDVNLDLAMKKIPNINRIYDLTFHVLYYIKGINHFFKSGQLDIKDSLSFPSSELLNDEEWQQLKDELMDQSELFAKSIEDLHESKLQEKFFDEKYGSYIRNIDGQIEHAYYHLGQVILLKKMLM</sequence>
<gene>
    <name evidence="1" type="ORF">SAMEA4412673_02376</name>
</gene>
<dbReference type="AlphaFoldDB" id="A0AAJ4XC59"/>
<name>A0AAJ4XC59_9SPHI</name>
<dbReference type="KEGG" id="smiz:4412673_02376"/>
<evidence type="ECO:0008006" key="3">
    <source>
        <dbReference type="Google" id="ProtNLM"/>
    </source>
</evidence>
<dbReference type="SUPFAM" id="SSF109854">
    <property type="entry name" value="DinB/YfiT-like putative metalloenzymes"/>
    <property type="match status" value="1"/>
</dbReference>
<organism evidence="1 2">
    <name type="scientific">Sphingobacterium mizutaii</name>
    <dbReference type="NCBI Taxonomy" id="1010"/>
    <lineage>
        <taxon>Bacteria</taxon>
        <taxon>Pseudomonadati</taxon>
        <taxon>Bacteroidota</taxon>
        <taxon>Sphingobacteriia</taxon>
        <taxon>Sphingobacteriales</taxon>
        <taxon>Sphingobacteriaceae</taxon>
        <taxon>Sphingobacterium</taxon>
    </lineage>
</organism>
<reference evidence="1 2" key="1">
    <citation type="submission" date="2017-06" db="EMBL/GenBank/DDBJ databases">
        <authorList>
            <consortium name="Pathogen Informatics"/>
        </authorList>
    </citation>
    <scope>NUCLEOTIDE SEQUENCE [LARGE SCALE GENOMIC DNA]</scope>
    <source>
        <strain evidence="1 2">NCTC12149</strain>
    </source>
</reference>
<evidence type="ECO:0000313" key="2">
    <source>
        <dbReference type="Proteomes" id="UP000215355"/>
    </source>
</evidence>
<dbReference type="Gene3D" id="1.20.120.450">
    <property type="entry name" value="dinb family like domain"/>
    <property type="match status" value="1"/>
</dbReference>